<dbReference type="EMBL" id="FOXX01000002">
    <property type="protein sequence ID" value="SFQ33166.1"/>
    <property type="molecule type" value="Genomic_DNA"/>
</dbReference>
<feature type="transmembrane region" description="Helical" evidence="11">
    <location>
        <begin position="276"/>
        <end position="297"/>
    </location>
</feature>
<evidence type="ECO:0000256" key="7">
    <source>
        <dbReference type="ARBA" id="ARBA00022989"/>
    </source>
</evidence>
<comment type="subcellular location">
    <subcellularLocation>
        <location evidence="1">Cell membrane</location>
        <topology evidence="1">Multi-pass membrane protein</topology>
    </subcellularLocation>
</comment>
<keyword evidence="4" id="KW-1003">Cell membrane</keyword>
<feature type="transmembrane region" description="Helical" evidence="11">
    <location>
        <begin position="369"/>
        <end position="391"/>
    </location>
</feature>
<evidence type="ECO:0000313" key="13">
    <source>
        <dbReference type="EMBL" id="SFQ33166.1"/>
    </source>
</evidence>
<keyword evidence="8 11" id="KW-0472">Membrane</keyword>
<keyword evidence="3" id="KW-0813">Transport</keyword>
<feature type="transmembrane region" description="Helical" evidence="11">
    <location>
        <begin position="330"/>
        <end position="349"/>
    </location>
</feature>
<feature type="transmembrane region" description="Helical" evidence="11">
    <location>
        <begin position="304"/>
        <end position="324"/>
    </location>
</feature>
<dbReference type="GeneID" id="93709696"/>
<dbReference type="Proteomes" id="UP000182762">
    <property type="component" value="Unassembled WGS sequence"/>
</dbReference>
<dbReference type="PANTHER" id="PTHR43528">
    <property type="entry name" value="ALPHA-KETOGLUTARATE PERMEASE"/>
    <property type="match status" value="1"/>
</dbReference>
<evidence type="ECO:0000256" key="1">
    <source>
        <dbReference type="ARBA" id="ARBA00004651"/>
    </source>
</evidence>
<comment type="function">
    <text evidence="9">May be a proton symporter involved in the uptake of osmolytes such as proline and glycine betaine.</text>
</comment>
<keyword evidence="7 11" id="KW-1133">Transmembrane helix</keyword>
<proteinExistence type="inferred from homology"/>
<evidence type="ECO:0000256" key="11">
    <source>
        <dbReference type="SAM" id="Phobius"/>
    </source>
</evidence>
<feature type="transmembrane region" description="Helical" evidence="11">
    <location>
        <begin position="51"/>
        <end position="73"/>
    </location>
</feature>
<dbReference type="InterPro" id="IPR020846">
    <property type="entry name" value="MFS_dom"/>
</dbReference>
<feature type="transmembrane region" description="Helical" evidence="11">
    <location>
        <begin position="150"/>
        <end position="173"/>
    </location>
</feature>
<evidence type="ECO:0000256" key="6">
    <source>
        <dbReference type="ARBA" id="ARBA00022847"/>
    </source>
</evidence>
<evidence type="ECO:0000259" key="12">
    <source>
        <dbReference type="PROSITE" id="PS50850"/>
    </source>
</evidence>
<dbReference type="InterPro" id="IPR011701">
    <property type="entry name" value="MFS"/>
</dbReference>
<dbReference type="PROSITE" id="PS00216">
    <property type="entry name" value="SUGAR_TRANSPORT_1"/>
    <property type="match status" value="1"/>
</dbReference>
<evidence type="ECO:0000256" key="10">
    <source>
        <dbReference type="ARBA" id="ARBA00039918"/>
    </source>
</evidence>
<comment type="similarity">
    <text evidence="2">Belongs to the major facilitator superfamily. Metabolite:H+ Symporter (MHS) family (TC 2.A.1.6) family.</text>
</comment>
<reference evidence="13 14" key="1">
    <citation type="submission" date="2016-10" db="EMBL/GenBank/DDBJ databases">
        <authorList>
            <person name="Varghese N."/>
            <person name="Submissions S."/>
        </authorList>
    </citation>
    <scope>NUCLEOTIDE SEQUENCE [LARGE SCALE GENOMIC DNA]</scope>
    <source>
        <strain evidence="13 14">DSM 13796</strain>
    </source>
</reference>
<dbReference type="RefSeq" id="WP_061803436.1">
    <property type="nucleotide sequence ID" value="NZ_FOXX01000002.1"/>
</dbReference>
<dbReference type="InterPro" id="IPR051084">
    <property type="entry name" value="H+-coupled_symporters"/>
</dbReference>
<sequence>MVKNQANTKMKKATIATAMGNVVEWYEYGVYSYTAGIIGTQFFPSGSTTTAFLYAFALFAISFFFRPLGGIIFGSIGDRLGRKKILTITIILMSLSTAAIGIIPSYESFGIAATILLVVMRMIQGLAAGGEYGAATVFMTESAPYQKRGLFTSFLESGVLFGYIIGASSVALLTSILSADAMNLWGWRIPFILSLPLALIGMYLRTKVDDTPVFSKLQKEDSLSEKPFKEMFSTARKPLLTTFCCIAFANGAYYTLLTYLPSYFETKIGLSASSSLLITIIGMIFMIFLIPFVGILSDHFGRKLFMFLSSILAIISSVPIFWFIKDGGNFGPLFGFLLLGILVSLFVGAQPAALPPLFPSRVRNSGYSFSYNISTAIFGGGAPFIITALTSLSQSSLTPSFFLVGVAIIAVIGLLFVPETAKKPIHQDGIDNST</sequence>
<feature type="transmembrane region" description="Helical" evidence="11">
    <location>
        <begin position="85"/>
        <end position="103"/>
    </location>
</feature>
<keyword evidence="5 11" id="KW-0812">Transmembrane</keyword>
<keyword evidence="6" id="KW-0769">Symport</keyword>
<dbReference type="InterPro" id="IPR005829">
    <property type="entry name" value="Sugar_transporter_CS"/>
</dbReference>
<evidence type="ECO:0000313" key="14">
    <source>
        <dbReference type="Proteomes" id="UP000182762"/>
    </source>
</evidence>
<dbReference type="InterPro" id="IPR036259">
    <property type="entry name" value="MFS_trans_sf"/>
</dbReference>
<feature type="transmembrane region" description="Helical" evidence="11">
    <location>
        <begin position="239"/>
        <end position="256"/>
    </location>
</feature>
<protein>
    <recommendedName>
        <fullName evidence="10">Putative proline/betaine transporter</fullName>
    </recommendedName>
</protein>
<evidence type="ECO:0000256" key="8">
    <source>
        <dbReference type="ARBA" id="ARBA00023136"/>
    </source>
</evidence>
<evidence type="ECO:0000256" key="5">
    <source>
        <dbReference type="ARBA" id="ARBA00022692"/>
    </source>
</evidence>
<feature type="transmembrane region" description="Helical" evidence="11">
    <location>
        <begin position="185"/>
        <end position="204"/>
    </location>
</feature>
<dbReference type="PANTHER" id="PTHR43528:SF1">
    <property type="entry name" value="ALPHA-KETOGLUTARATE PERMEASE"/>
    <property type="match status" value="1"/>
</dbReference>
<feature type="transmembrane region" description="Helical" evidence="11">
    <location>
        <begin position="397"/>
        <end position="417"/>
    </location>
</feature>
<feature type="domain" description="Major facilitator superfamily (MFS) profile" evidence="12">
    <location>
        <begin position="13"/>
        <end position="422"/>
    </location>
</feature>
<dbReference type="SUPFAM" id="SSF103473">
    <property type="entry name" value="MFS general substrate transporter"/>
    <property type="match status" value="1"/>
</dbReference>
<evidence type="ECO:0000256" key="9">
    <source>
        <dbReference type="ARBA" id="ARBA00037295"/>
    </source>
</evidence>
<evidence type="ECO:0000256" key="3">
    <source>
        <dbReference type="ARBA" id="ARBA00022448"/>
    </source>
</evidence>
<organism evidence="13 14">
    <name type="scientific">Priestia endophytica DSM 13796</name>
    <dbReference type="NCBI Taxonomy" id="1121089"/>
    <lineage>
        <taxon>Bacteria</taxon>
        <taxon>Bacillati</taxon>
        <taxon>Bacillota</taxon>
        <taxon>Bacilli</taxon>
        <taxon>Bacillales</taxon>
        <taxon>Bacillaceae</taxon>
        <taxon>Priestia</taxon>
    </lineage>
</organism>
<name>A0A1I5XMY3_9BACI</name>
<gene>
    <name evidence="13" type="ORF">SAMN02745910_00951</name>
</gene>
<evidence type="ECO:0000256" key="4">
    <source>
        <dbReference type="ARBA" id="ARBA00022475"/>
    </source>
</evidence>
<dbReference type="Pfam" id="PF07690">
    <property type="entry name" value="MFS_1"/>
    <property type="match status" value="1"/>
</dbReference>
<feature type="transmembrane region" description="Helical" evidence="11">
    <location>
        <begin position="109"/>
        <end position="129"/>
    </location>
</feature>
<dbReference type="Gene3D" id="1.20.1250.20">
    <property type="entry name" value="MFS general substrate transporter like domains"/>
    <property type="match status" value="2"/>
</dbReference>
<dbReference type="PROSITE" id="PS00217">
    <property type="entry name" value="SUGAR_TRANSPORT_2"/>
    <property type="match status" value="1"/>
</dbReference>
<dbReference type="PROSITE" id="PS50850">
    <property type="entry name" value="MFS"/>
    <property type="match status" value="1"/>
</dbReference>
<comment type="caution">
    <text evidence="13">The sequence shown here is derived from an EMBL/GenBank/DDBJ whole genome shotgun (WGS) entry which is preliminary data.</text>
</comment>
<accession>A0A1I5XMY3</accession>
<evidence type="ECO:0000256" key="2">
    <source>
        <dbReference type="ARBA" id="ARBA00008240"/>
    </source>
</evidence>
<keyword evidence="14" id="KW-1185">Reference proteome</keyword>